<evidence type="ECO:0000313" key="6">
    <source>
        <dbReference type="EMBL" id="GEO15089.1"/>
    </source>
</evidence>
<dbReference type="Proteomes" id="UP000321085">
    <property type="component" value="Unassembled WGS sequence"/>
</dbReference>
<dbReference type="SUPFAM" id="SSF53850">
    <property type="entry name" value="Periplasmic binding protein-like II"/>
    <property type="match status" value="1"/>
</dbReference>
<dbReference type="InterPro" id="IPR036390">
    <property type="entry name" value="WH_DNA-bd_sf"/>
</dbReference>
<dbReference type="GO" id="GO:0003700">
    <property type="term" value="F:DNA-binding transcription factor activity"/>
    <property type="evidence" value="ECO:0007669"/>
    <property type="project" value="InterPro"/>
</dbReference>
<evidence type="ECO:0000256" key="2">
    <source>
        <dbReference type="ARBA" id="ARBA00023015"/>
    </source>
</evidence>
<dbReference type="SUPFAM" id="SSF46785">
    <property type="entry name" value="Winged helix' DNA-binding domain"/>
    <property type="match status" value="1"/>
</dbReference>
<evidence type="ECO:0000313" key="7">
    <source>
        <dbReference type="Proteomes" id="UP000321085"/>
    </source>
</evidence>
<feature type="domain" description="HTH lysR-type" evidence="5">
    <location>
        <begin position="9"/>
        <end position="66"/>
    </location>
</feature>
<keyword evidence="4" id="KW-0804">Transcription</keyword>
<dbReference type="InterPro" id="IPR000847">
    <property type="entry name" value="LysR_HTH_N"/>
</dbReference>
<keyword evidence="2" id="KW-0805">Transcription regulation</keyword>
<gene>
    <name evidence="6" type="primary">gbuR</name>
    <name evidence="6" type="ORF">MAE02_27850</name>
</gene>
<comment type="caution">
    <text evidence="6">The sequence shown here is derived from an EMBL/GenBank/DDBJ whole genome shotgun (WGS) entry which is preliminary data.</text>
</comment>
<name>A0A512BSX6_9HYPH</name>
<dbReference type="PANTHER" id="PTHR30126">
    <property type="entry name" value="HTH-TYPE TRANSCRIPTIONAL REGULATOR"/>
    <property type="match status" value="1"/>
</dbReference>
<evidence type="ECO:0000256" key="3">
    <source>
        <dbReference type="ARBA" id="ARBA00023125"/>
    </source>
</evidence>
<accession>A0A512BSX6</accession>
<dbReference type="Gene3D" id="3.40.190.290">
    <property type="match status" value="1"/>
</dbReference>
<sequence>MGPFQLSNLDVKQLRIFTAVVENEGVSAAAYALGANLTAVSRSLSELEDRLGVRLCRRGRGGFELTPQGLSIYEHAKRLTLELNEFETSVRIISQAVKGRFRIGIIDNTLSNPASRLVQGLNMVAQAYPDLFVELSLLSPPAIEIALRERRLDVGITAQPTGLSPLEYTEAFSEQHRIYISQDHPRRTEIEAAFAGKNHSLEAIPFIARRYKAPTIDKLEQSYHLSPAATVDSVETAATLIAAGFGVGVLPTHYADLLSRLDLVEVAAPETPLILPFFIAHRSDMEKEPAIRMFRKFLLQQRPEGDSTEQKSWNAAVCLQLKASKLA</sequence>
<dbReference type="Pfam" id="PF03466">
    <property type="entry name" value="LysR_substrate"/>
    <property type="match status" value="1"/>
</dbReference>
<dbReference type="CDD" id="cd05466">
    <property type="entry name" value="PBP2_LTTR_substrate"/>
    <property type="match status" value="1"/>
</dbReference>
<protein>
    <submittedName>
        <fullName evidence="6">Protein GbuR</fullName>
    </submittedName>
</protein>
<dbReference type="AlphaFoldDB" id="A0A512BSX6"/>
<dbReference type="PROSITE" id="PS50931">
    <property type="entry name" value="HTH_LYSR"/>
    <property type="match status" value="1"/>
</dbReference>
<keyword evidence="7" id="KW-1185">Reference proteome</keyword>
<evidence type="ECO:0000259" key="5">
    <source>
        <dbReference type="PROSITE" id="PS50931"/>
    </source>
</evidence>
<dbReference type="InterPro" id="IPR005119">
    <property type="entry name" value="LysR_subst-bd"/>
</dbReference>
<organism evidence="6 7">
    <name type="scientific">Microvirga aerophila</name>
    <dbReference type="NCBI Taxonomy" id="670291"/>
    <lineage>
        <taxon>Bacteria</taxon>
        <taxon>Pseudomonadati</taxon>
        <taxon>Pseudomonadota</taxon>
        <taxon>Alphaproteobacteria</taxon>
        <taxon>Hyphomicrobiales</taxon>
        <taxon>Methylobacteriaceae</taxon>
        <taxon>Microvirga</taxon>
    </lineage>
</organism>
<dbReference type="Pfam" id="PF00126">
    <property type="entry name" value="HTH_1"/>
    <property type="match status" value="1"/>
</dbReference>
<comment type="similarity">
    <text evidence="1">Belongs to the LysR transcriptional regulatory family.</text>
</comment>
<dbReference type="EMBL" id="BJYU01000035">
    <property type="protein sequence ID" value="GEO15089.1"/>
    <property type="molecule type" value="Genomic_DNA"/>
</dbReference>
<dbReference type="GO" id="GO:0000976">
    <property type="term" value="F:transcription cis-regulatory region binding"/>
    <property type="evidence" value="ECO:0007669"/>
    <property type="project" value="TreeGrafter"/>
</dbReference>
<evidence type="ECO:0000256" key="1">
    <source>
        <dbReference type="ARBA" id="ARBA00009437"/>
    </source>
</evidence>
<dbReference type="PANTHER" id="PTHR30126:SF98">
    <property type="entry name" value="HTH-TYPE TRANSCRIPTIONAL ACTIVATOR BAUR"/>
    <property type="match status" value="1"/>
</dbReference>
<keyword evidence="3" id="KW-0238">DNA-binding</keyword>
<reference evidence="6 7" key="1">
    <citation type="submission" date="2019-07" db="EMBL/GenBank/DDBJ databases">
        <title>Whole genome shotgun sequence of Microvirga aerophila NBRC 106136.</title>
        <authorList>
            <person name="Hosoyama A."/>
            <person name="Uohara A."/>
            <person name="Ohji S."/>
            <person name="Ichikawa N."/>
        </authorList>
    </citation>
    <scope>NUCLEOTIDE SEQUENCE [LARGE SCALE GENOMIC DNA]</scope>
    <source>
        <strain evidence="6 7">NBRC 106136</strain>
    </source>
</reference>
<evidence type="ECO:0000256" key="4">
    <source>
        <dbReference type="ARBA" id="ARBA00023163"/>
    </source>
</evidence>
<dbReference type="InterPro" id="IPR036388">
    <property type="entry name" value="WH-like_DNA-bd_sf"/>
</dbReference>
<dbReference type="Gene3D" id="1.10.10.10">
    <property type="entry name" value="Winged helix-like DNA-binding domain superfamily/Winged helix DNA-binding domain"/>
    <property type="match status" value="1"/>
</dbReference>
<proteinExistence type="inferred from homology"/>